<evidence type="ECO:0000256" key="1">
    <source>
        <dbReference type="SAM" id="MobiDB-lite"/>
    </source>
</evidence>
<organism evidence="2 3">
    <name type="scientific">Tectimicrobiota bacterium</name>
    <dbReference type="NCBI Taxonomy" id="2528274"/>
    <lineage>
        <taxon>Bacteria</taxon>
        <taxon>Pseudomonadati</taxon>
        <taxon>Nitrospinota/Tectimicrobiota group</taxon>
        <taxon>Candidatus Tectimicrobiota</taxon>
    </lineage>
</organism>
<accession>A0A937W5G0</accession>
<protein>
    <submittedName>
        <fullName evidence="2">Uncharacterized protein</fullName>
    </submittedName>
</protein>
<reference evidence="2" key="1">
    <citation type="submission" date="2019-03" db="EMBL/GenBank/DDBJ databases">
        <title>Lake Tanganyika Metagenome-Assembled Genomes (MAGs).</title>
        <authorList>
            <person name="Tran P."/>
        </authorList>
    </citation>
    <scope>NUCLEOTIDE SEQUENCE</scope>
    <source>
        <strain evidence="2">K_DeepCast_65m_m2_066</strain>
    </source>
</reference>
<evidence type="ECO:0000313" key="3">
    <source>
        <dbReference type="Proteomes" id="UP000712673"/>
    </source>
</evidence>
<gene>
    <name evidence="2" type="ORF">FJZ47_22470</name>
</gene>
<comment type="caution">
    <text evidence="2">The sequence shown here is derived from an EMBL/GenBank/DDBJ whole genome shotgun (WGS) entry which is preliminary data.</text>
</comment>
<dbReference type="Proteomes" id="UP000712673">
    <property type="component" value="Unassembled WGS sequence"/>
</dbReference>
<name>A0A937W5G0_UNCTE</name>
<dbReference type="EMBL" id="VGLS01000947">
    <property type="protein sequence ID" value="MBM3226538.1"/>
    <property type="molecule type" value="Genomic_DNA"/>
</dbReference>
<feature type="region of interest" description="Disordered" evidence="1">
    <location>
        <begin position="12"/>
        <end position="44"/>
    </location>
</feature>
<dbReference type="AlphaFoldDB" id="A0A937W5G0"/>
<sequence length="75" mass="8593">MLARFHTVAIEDLHAIPRQPGGPLPAQRGEQRPQRCGTIPHQCRRGGRLDSVERVVDRDEQGTDRVFLRPIRRTD</sequence>
<proteinExistence type="predicted"/>
<evidence type="ECO:0000313" key="2">
    <source>
        <dbReference type="EMBL" id="MBM3226538.1"/>
    </source>
</evidence>